<dbReference type="PROSITE" id="PS51462">
    <property type="entry name" value="NUDIX"/>
    <property type="match status" value="1"/>
</dbReference>
<evidence type="ECO:0000256" key="2">
    <source>
        <dbReference type="ARBA" id="ARBA00022801"/>
    </source>
</evidence>
<evidence type="ECO:0000313" key="4">
    <source>
        <dbReference type="EMBL" id="CAA9377133.1"/>
    </source>
</evidence>
<proteinExistence type="predicted"/>
<dbReference type="InterPro" id="IPR000086">
    <property type="entry name" value="NUDIX_hydrolase_dom"/>
</dbReference>
<dbReference type="PANTHER" id="PTHR43046:SF2">
    <property type="entry name" value="8-OXO-DGTP DIPHOSPHATASE-RELATED"/>
    <property type="match status" value="1"/>
</dbReference>
<evidence type="ECO:0000259" key="3">
    <source>
        <dbReference type="PROSITE" id="PS51462"/>
    </source>
</evidence>
<dbReference type="PANTHER" id="PTHR43046">
    <property type="entry name" value="GDP-MANNOSE MANNOSYL HYDROLASE"/>
    <property type="match status" value="1"/>
</dbReference>
<keyword evidence="2" id="KW-0378">Hydrolase</keyword>
<evidence type="ECO:0000256" key="1">
    <source>
        <dbReference type="ARBA" id="ARBA00001946"/>
    </source>
</evidence>
<reference evidence="4" key="1">
    <citation type="submission" date="2020-02" db="EMBL/GenBank/DDBJ databases">
        <authorList>
            <person name="Meier V. D."/>
        </authorList>
    </citation>
    <scope>NUCLEOTIDE SEQUENCE</scope>
    <source>
        <strain evidence="4">AVDCRST_MAG75</strain>
    </source>
</reference>
<dbReference type="Gene3D" id="3.90.79.10">
    <property type="entry name" value="Nucleoside Triphosphate Pyrophosphohydrolase"/>
    <property type="match status" value="1"/>
</dbReference>
<dbReference type="EMBL" id="CADCUO010000041">
    <property type="protein sequence ID" value="CAA9377133.1"/>
    <property type="molecule type" value="Genomic_DNA"/>
</dbReference>
<dbReference type="CDD" id="cd02883">
    <property type="entry name" value="NUDIX_Hydrolase"/>
    <property type="match status" value="1"/>
</dbReference>
<accession>A0A6J4N5V3</accession>
<dbReference type="AlphaFoldDB" id="A0A6J4N5V3"/>
<dbReference type="PROSITE" id="PS00893">
    <property type="entry name" value="NUDIX_BOX"/>
    <property type="match status" value="1"/>
</dbReference>
<gene>
    <name evidence="4" type="ORF">AVDCRST_MAG75-634</name>
</gene>
<dbReference type="Pfam" id="PF00293">
    <property type="entry name" value="NUDIX"/>
    <property type="match status" value="1"/>
</dbReference>
<organism evidence="4">
    <name type="scientific">uncultured Propionibacteriaceae bacterium</name>
    <dbReference type="NCBI Taxonomy" id="257457"/>
    <lineage>
        <taxon>Bacteria</taxon>
        <taxon>Bacillati</taxon>
        <taxon>Actinomycetota</taxon>
        <taxon>Actinomycetes</taxon>
        <taxon>Propionibacteriales</taxon>
        <taxon>Propionibacteriaceae</taxon>
        <taxon>environmental samples</taxon>
    </lineage>
</organism>
<protein>
    <recommendedName>
        <fullName evidence="3">Nudix hydrolase domain-containing protein</fullName>
    </recommendedName>
</protein>
<dbReference type="GO" id="GO:0016787">
    <property type="term" value="F:hydrolase activity"/>
    <property type="evidence" value="ECO:0007669"/>
    <property type="project" value="UniProtKB-KW"/>
</dbReference>
<dbReference type="InterPro" id="IPR015797">
    <property type="entry name" value="NUDIX_hydrolase-like_dom_sf"/>
</dbReference>
<dbReference type="InterPro" id="IPR020084">
    <property type="entry name" value="NUDIX_hydrolase_CS"/>
</dbReference>
<comment type="cofactor">
    <cofactor evidence="1">
        <name>Mg(2+)</name>
        <dbReference type="ChEBI" id="CHEBI:18420"/>
    </cofactor>
</comment>
<feature type="domain" description="Nudix hydrolase" evidence="3">
    <location>
        <begin position="82"/>
        <end position="224"/>
    </location>
</feature>
<name>A0A6J4N5V3_9ACTN</name>
<sequence>MRIIGIGGHDGTVVFDHPLGHGEDPTQAGLRYGYRTMRPLTVRRAGSDIELSLSVESSDELPRQRPPELDADLVLGPDENPRIHQRVAAYAVVTSTLGLLATEYSDRTGVPGLWGLPGGGIDAGEDPATAVVREILEESNQTVKLGDLVGVVSGHWIGRSPHGQVEDFHAVRLIYAARCAEPTTPEVIDVGGTTESARWVPLADWTTVPWTVGWRDLLGTWLPDEVQSAEEVQPADRDSADLDNAT</sequence>
<dbReference type="SUPFAM" id="SSF55811">
    <property type="entry name" value="Nudix"/>
    <property type="match status" value="1"/>
</dbReference>